<feature type="compositionally biased region" description="Polar residues" evidence="3">
    <location>
        <begin position="2252"/>
        <end position="2274"/>
    </location>
</feature>
<feature type="compositionally biased region" description="Polar residues" evidence="3">
    <location>
        <begin position="317"/>
        <end position="337"/>
    </location>
</feature>
<feature type="region of interest" description="Disordered" evidence="3">
    <location>
        <begin position="1"/>
        <end position="251"/>
    </location>
</feature>
<evidence type="ECO:0000256" key="4">
    <source>
        <dbReference type="SAM" id="Phobius"/>
    </source>
</evidence>
<evidence type="ECO:0000313" key="8">
    <source>
        <dbReference type="Proteomes" id="UP000044602"/>
    </source>
</evidence>
<feature type="compositionally biased region" description="Basic and acidic residues" evidence="3">
    <location>
        <begin position="2299"/>
        <end position="2308"/>
    </location>
</feature>
<dbReference type="InterPro" id="IPR000219">
    <property type="entry name" value="DH_dom"/>
</dbReference>
<evidence type="ECO:0000259" key="6">
    <source>
        <dbReference type="PROSITE" id="PS50219"/>
    </source>
</evidence>
<dbReference type="InterPro" id="IPR041675">
    <property type="entry name" value="PH_5"/>
</dbReference>
<dbReference type="InterPro" id="IPR035899">
    <property type="entry name" value="DBL_dom_sf"/>
</dbReference>
<feature type="compositionally biased region" description="Low complexity" evidence="3">
    <location>
        <begin position="2145"/>
        <end position="2174"/>
    </location>
</feature>
<dbReference type="PROSITE" id="PS50010">
    <property type="entry name" value="DH_2"/>
    <property type="match status" value="2"/>
</dbReference>
<evidence type="ECO:0000256" key="2">
    <source>
        <dbReference type="ARBA" id="ARBA00022658"/>
    </source>
</evidence>
<dbReference type="SMART" id="SM00325">
    <property type="entry name" value="RhoGEF"/>
    <property type="match status" value="2"/>
</dbReference>
<keyword evidence="2" id="KW-0344">Guanine-nucleotide releasing factor</keyword>
<protein>
    <recommendedName>
        <fullName evidence="9">Rho1 guanine nucleotide exchange factor 1</fullName>
    </recommendedName>
</protein>
<dbReference type="Proteomes" id="UP000044602">
    <property type="component" value="Unassembled WGS sequence"/>
</dbReference>
<dbReference type="CDD" id="cd04435">
    <property type="entry name" value="DEP_fRom2"/>
    <property type="match status" value="1"/>
</dbReference>
<dbReference type="InterPro" id="IPR011993">
    <property type="entry name" value="PH-like_dom_sf"/>
</dbReference>
<sequence length="2322" mass="258636">MSDYYQRDPRGHPSSSQRDAAFSNIFGAVPPPGRSQTMTSSSVPPQMMSQGRTQTMQSNMSGMPPPMQRQPPPRQPIPNQYGDRQPLSPRTRTMDGDASAGGVYPGQRSISGGYQVSSPQSQYLQQQHQQRRYGGPPPPRPDSRGAPQGAAGARTAAQRFHQGGPAPSMNNDPYRSQSLASAPRQPQYQPPPSAYQQQAPANAFRHAPYNPNSSRTTAQGRVVPERHDDRSMSMTGGFPPQERDGQHSSYQTMSGRVIPNRRAPVELPTSNSVPNTGYANGGYPPAPGSQTRTTSMVSSSADTQRTMSMASTITIPVTPADSDTTLGHRPSMSTKSVKSTDGERPPTGKIRAPLVYPAMLSRVAECFQHKIITGDRTKNELAYKSAFSGAEAVDVLSYIIRTTDRNLALLLGRALDAQKFFHDVTYEHRLRDSTSEMYQFRETLTDQPDDNPVNGVFVLLSECYSPTCTRDNLCYSIACPRRLEQVSRLNLKIQPGLKKEDSAVADADDVDQTDEQKLWINSVPQEIADKVDDKEKKRQEVISEICYTERDFVKDLEYLRDFWILPLRSKASPIPISRRERVVKAIFSNIIDHPSLHLVSSRFARALTERQQKNPVVHNVGDVFLEFVPQFEPFIWYGSKQMEAKHEFENEKSINPYFAKFVEEIERRKESRKLELNGYLTKPTTRLARYPLLLEAVLKHSEESNSDKEDLPKVLTVIRDLLSRVNRESGKAENRFHLKRLHEQLRFRPNERVELRLTEEGREIVFKSQLRKTPHDSSPANEITSYLFDHAVLLVRVKQAGKAEEIKAYRRPIPLELLAIREMDEVIPQQGVKRTSSSLLPLGGNNAKDGKKSEGWPITFRHLGKAGYELTLYAANQAGRDKWLQFIDKAQKQLRARADFFNTTVISSNYFVGANQINCVTPCDGGRKLIYGTDTGIYVSDRKNKDMMPKRVIETAVVTQIDILEEYGLLLVLTNKAVYSYAIAALDPTEPASSKRGKKIQSHCTFFKTGICLGRHLVCCVKSSALSTTIKVYEPTDAFNKGKKQKGFGKMFAGQDELKPFKEFYIPTESSSVHFLKSKLCVACARGFEVVSLETLETQSLLDQADTSLDFVARKESVKPIHIERLNGEFLLNYSEFSSGAEAVDVLSYIIRTTDRNLALLLGRALDAQKFFHDVTYEHRLRDSTSEMYQFRETLTDQPDDNPVNGVFVLLSECYSPTCTRDNLCYSIACPRRLEQVSRLNLKIQPGLKKEDSAVADADDVDQTDEQKLWINSVPQEIADKVDDKEKKRQEVISEICYTERDFVKDLEYLRDFWILPLRSKASPIPISRRERVVKAIFSNIIDHPSLHLVSSRFARALTERQQKNPVVHNVGDVFLEFVPQFEPFIWYGSKQMEAKHEFENEKSINPYFAKFVEEIERRKESRKLELNGYLTKPTTRLARYPLLLEAVLKHSEESNSDKEDLPKVLTVIRDLLSRVNRESGKAENRFHLKRLHEQLRFRPNERVELRLTEEGREIVFKSQLRKTPHDSSPANEITSYLFDHAVLLVRVKQAGKAEEIKAYRRPIPLELLAIREMDEVIPQQGVKRTSSSLLPLGGNNAKDGKKSEGWPITFRHLGKAGYELTLYAANQAGRDKWLQFIDKAQKQLRARADFFNTTVISSNYFVGANQINCVTPCDGGRKLIYGTDTGIYVSDRKNKDMMPKRVIETAVVTQIDILEEYGLLLVLTNKAVYSYAIAALDPTEPASSKRGKKIQSHCTFFKTGICLGRHLVCCVKSSALSTTIKVYEPTDAFNKGKKQKGFGKMFAGQDELKPFKEFYIPTESSSVHFLKSKLCVACARGFEVVSLETLETQSLLDQADTSLDFVARKESVKPIHIERLNGEFLLNYSEFSFFVNRNGWRARPEWRIDWEGAPHSFALSYPWILAFEANFIELRNIENGAVHIVPHKNIRMLHSSTHEILFAYEDEKGEDVVEALDFWKNNRRTHGIPPLLLIVSAALALLLPTTAAQSTDAPCFFPNSTAAVADMSPCGGGGADTTHSHCCNQGWACLSNGLCMAAGQDPAQLAGATLVRGACTDQTWTSPDCPRWCTNAEDIDNLNVPQPIAACQAVPGAFYCANSDDAADCDEEEEVIRFSGGTPSAVTTIGVSPTSTSGSSSATSGGASQTSTSPADAATSAVESGSGGGGGGGGDSNALEIGLGVGIGVGGLGVLAALIFFFLWRRRVQKTKAAADALEANEAAAAASSPTDADGEKGTLSSAGPWSPVSGSSELPTTVSRDVQEAGADSAVFEAPVEHTTAGRVEAPEDPRRFEAPVFQGTQGRHELA</sequence>
<evidence type="ECO:0000256" key="1">
    <source>
        <dbReference type="ARBA" id="ARBA00022553"/>
    </source>
</evidence>
<dbReference type="SMART" id="SM00233">
    <property type="entry name" value="PH"/>
    <property type="match status" value="2"/>
</dbReference>
<gene>
    <name evidence="7" type="ORF">BN1708_002527</name>
</gene>
<keyword evidence="1" id="KW-0597">Phosphoprotein</keyword>
<dbReference type="SMART" id="SM00036">
    <property type="entry name" value="CNH"/>
    <property type="match status" value="1"/>
</dbReference>
<dbReference type="Gene3D" id="2.30.29.30">
    <property type="entry name" value="Pleckstrin-homology domain (PH domain)/Phosphotyrosine-binding domain (PTB)"/>
    <property type="match status" value="2"/>
</dbReference>
<organism evidence="7 8">
    <name type="scientific">Verticillium longisporum</name>
    <name type="common">Verticillium dahliae var. longisporum</name>
    <dbReference type="NCBI Taxonomy" id="100787"/>
    <lineage>
        <taxon>Eukaryota</taxon>
        <taxon>Fungi</taxon>
        <taxon>Dikarya</taxon>
        <taxon>Ascomycota</taxon>
        <taxon>Pezizomycotina</taxon>
        <taxon>Sordariomycetes</taxon>
        <taxon>Hypocreomycetidae</taxon>
        <taxon>Glomerellales</taxon>
        <taxon>Plectosphaerellaceae</taxon>
        <taxon>Verticillium</taxon>
    </lineage>
</organism>
<dbReference type="InterPro" id="IPR001849">
    <property type="entry name" value="PH_domain"/>
</dbReference>
<dbReference type="SMART" id="SM00049">
    <property type="entry name" value="DEP"/>
    <property type="match status" value="2"/>
</dbReference>
<feature type="region of interest" description="Disordered" evidence="3">
    <location>
        <begin position="264"/>
        <end position="294"/>
    </location>
</feature>
<feature type="domain" description="DH" evidence="5">
    <location>
        <begin position="537"/>
        <end position="728"/>
    </location>
</feature>
<dbReference type="CDD" id="cd00160">
    <property type="entry name" value="RhoGEF"/>
    <property type="match status" value="2"/>
</dbReference>
<proteinExistence type="predicted"/>
<feature type="domain" description="DH" evidence="5">
    <location>
        <begin position="1288"/>
        <end position="1479"/>
    </location>
</feature>
<dbReference type="Pfam" id="PF00621">
    <property type="entry name" value="RhoGEF"/>
    <property type="match status" value="2"/>
</dbReference>
<feature type="compositionally biased region" description="Polar residues" evidence="3">
    <location>
        <begin position="34"/>
        <end position="61"/>
    </location>
</feature>
<dbReference type="Pfam" id="PF00780">
    <property type="entry name" value="CNH"/>
    <property type="match status" value="2"/>
</dbReference>
<feature type="compositionally biased region" description="Low complexity" evidence="3">
    <location>
        <begin position="144"/>
        <end position="159"/>
    </location>
</feature>
<dbReference type="EMBL" id="CVQH01004446">
    <property type="protein sequence ID" value="CRK13170.1"/>
    <property type="molecule type" value="Genomic_DNA"/>
</dbReference>
<feature type="region of interest" description="Disordered" evidence="3">
    <location>
        <begin position="2236"/>
        <end position="2322"/>
    </location>
</feature>
<feature type="compositionally biased region" description="Pro residues" evidence="3">
    <location>
        <begin position="63"/>
        <end position="76"/>
    </location>
</feature>
<keyword evidence="8" id="KW-1185">Reference proteome</keyword>
<name>A0A0G4KUR5_VERLO</name>
<keyword evidence="4" id="KW-0472">Membrane</keyword>
<feature type="domain" description="CNH" evidence="6">
    <location>
        <begin position="914"/>
        <end position="1223"/>
    </location>
</feature>
<feature type="domain" description="CNH" evidence="6">
    <location>
        <begin position="1665"/>
        <end position="1957"/>
    </location>
</feature>
<dbReference type="SUPFAM" id="SSF48065">
    <property type="entry name" value="DBL homology domain (DH-domain)"/>
    <property type="match status" value="2"/>
</dbReference>
<evidence type="ECO:0008006" key="9">
    <source>
        <dbReference type="Google" id="ProtNLM"/>
    </source>
</evidence>
<feature type="region of interest" description="Disordered" evidence="3">
    <location>
        <begin position="2140"/>
        <end position="2185"/>
    </location>
</feature>
<dbReference type="Pfam" id="PF00610">
    <property type="entry name" value="DEP"/>
    <property type="match status" value="1"/>
</dbReference>
<dbReference type="InterPro" id="IPR052233">
    <property type="entry name" value="Rho-type_GEFs"/>
</dbReference>
<dbReference type="InterPro" id="IPR036390">
    <property type="entry name" value="WH_DNA-bd_sf"/>
</dbReference>
<accession>A0A0G4KUR5</accession>
<dbReference type="GO" id="GO:0005085">
    <property type="term" value="F:guanyl-nucleotide exchange factor activity"/>
    <property type="evidence" value="ECO:0007669"/>
    <property type="project" value="UniProtKB-KW"/>
</dbReference>
<reference evidence="7 8" key="1">
    <citation type="submission" date="2015-05" db="EMBL/GenBank/DDBJ databases">
        <authorList>
            <person name="Wang D.B."/>
            <person name="Wang M."/>
        </authorList>
    </citation>
    <scope>NUCLEOTIDE SEQUENCE [LARGE SCALE GENOMIC DNA]</scope>
    <source>
        <strain evidence="7">VL1</strain>
    </source>
</reference>
<dbReference type="Pfam" id="PF15405">
    <property type="entry name" value="PH_5"/>
    <property type="match status" value="2"/>
</dbReference>
<evidence type="ECO:0000259" key="5">
    <source>
        <dbReference type="PROSITE" id="PS50010"/>
    </source>
</evidence>
<feature type="region of interest" description="Disordered" evidence="3">
    <location>
        <begin position="317"/>
        <end position="350"/>
    </location>
</feature>
<dbReference type="PANTHER" id="PTHR46572:SF2">
    <property type="entry name" value="RHO1 GDP-GTP EXCHANGE PROTEIN 1-RELATED"/>
    <property type="match status" value="1"/>
</dbReference>
<feature type="compositionally biased region" description="Low complexity" evidence="3">
    <location>
        <begin position="114"/>
        <end position="134"/>
    </location>
</feature>
<dbReference type="Gene3D" id="1.10.10.10">
    <property type="entry name" value="Winged helix-like DNA-binding domain superfamily/Winged helix DNA-binding domain"/>
    <property type="match status" value="2"/>
</dbReference>
<evidence type="ECO:0000313" key="7">
    <source>
        <dbReference type="EMBL" id="CRK13170.1"/>
    </source>
</evidence>
<feature type="transmembrane region" description="Helical" evidence="4">
    <location>
        <begin position="2194"/>
        <end position="2217"/>
    </location>
</feature>
<dbReference type="SUPFAM" id="SSF46785">
    <property type="entry name" value="Winged helix' DNA-binding domain"/>
    <property type="match status" value="1"/>
</dbReference>
<dbReference type="Gene3D" id="1.20.900.10">
    <property type="entry name" value="Dbl homology (DH) domain"/>
    <property type="match status" value="2"/>
</dbReference>
<dbReference type="PANTHER" id="PTHR46572">
    <property type="entry name" value="RHO1 GDP-GTP EXCHANGE PROTEIN 1-RELATED"/>
    <property type="match status" value="1"/>
</dbReference>
<dbReference type="PROSITE" id="PS50219">
    <property type="entry name" value="CNH"/>
    <property type="match status" value="2"/>
</dbReference>
<dbReference type="GO" id="GO:0035556">
    <property type="term" value="P:intracellular signal transduction"/>
    <property type="evidence" value="ECO:0007669"/>
    <property type="project" value="InterPro"/>
</dbReference>
<dbReference type="InterPro" id="IPR036388">
    <property type="entry name" value="WH-like_DNA-bd_sf"/>
</dbReference>
<evidence type="ECO:0000256" key="3">
    <source>
        <dbReference type="SAM" id="MobiDB-lite"/>
    </source>
</evidence>
<dbReference type="InterPro" id="IPR001180">
    <property type="entry name" value="CNH_dom"/>
</dbReference>
<dbReference type="STRING" id="100787.A0A0G4KUR5"/>
<feature type="compositionally biased region" description="Polar residues" evidence="3">
    <location>
        <begin position="210"/>
        <end position="219"/>
    </location>
</feature>
<keyword evidence="4" id="KW-0812">Transmembrane</keyword>
<feature type="compositionally biased region" description="Polar residues" evidence="3">
    <location>
        <begin position="168"/>
        <end position="179"/>
    </location>
</feature>
<feature type="compositionally biased region" description="Low complexity" evidence="3">
    <location>
        <begin position="194"/>
        <end position="203"/>
    </location>
</feature>
<keyword evidence="4" id="KW-1133">Transmembrane helix</keyword>
<feature type="compositionally biased region" description="Basic and acidic residues" evidence="3">
    <location>
        <begin position="1"/>
        <end position="11"/>
    </location>
</feature>
<dbReference type="InterPro" id="IPR000591">
    <property type="entry name" value="DEP_dom"/>
</dbReference>